<dbReference type="AlphaFoldDB" id="A0A5R9L714"/>
<dbReference type="InterPro" id="IPR046863">
    <property type="entry name" value="MbnP-like_dom"/>
</dbReference>
<reference evidence="2 3" key="1">
    <citation type="submission" date="2019-05" db="EMBL/GenBank/DDBJ databases">
        <authorList>
            <person name="Qu J.-H."/>
        </authorList>
    </citation>
    <scope>NUCLEOTIDE SEQUENCE [LARGE SCALE GENOMIC DNA]</scope>
    <source>
        <strain evidence="2 3">T17</strain>
    </source>
</reference>
<evidence type="ECO:0000313" key="2">
    <source>
        <dbReference type="EMBL" id="TLV04127.1"/>
    </source>
</evidence>
<keyword evidence="3" id="KW-1185">Reference proteome</keyword>
<accession>A0A5R9L714</accession>
<feature type="domain" description="Copper-binding protein MbnP-like" evidence="1">
    <location>
        <begin position="20"/>
        <end position="232"/>
    </location>
</feature>
<comment type="caution">
    <text evidence="2">The sequence shown here is derived from an EMBL/GenBank/DDBJ whole genome shotgun (WGS) entry which is preliminary data.</text>
</comment>
<evidence type="ECO:0000313" key="3">
    <source>
        <dbReference type="Proteomes" id="UP000306402"/>
    </source>
</evidence>
<gene>
    <name evidence="2" type="ORF">FEN17_10180</name>
</gene>
<name>A0A5R9L714_9BACT</name>
<sequence length="256" mass="28276">MLAACTDVDTDPNPATGDAGAITLEFDNIVGDKNLVLGGGSSTNGAGEDFVLTKFNYYISNIKLLRQDGTYYTVPQDSSYFLIMEDKKESQLVKLNNVPYATYTGLEFMVGVDSARNTMPIEKRTGVLDPGGSMMEDGMYWAWNSGYIFMKMEGTSSKATSANGKFYYHIGLFGGYDIKTVNNTRVVKLGFNNLQANVTKDDAPEVHIFADVLKFFKGPGTNVSIKEYTSIMSQQPEKSKEVADNYAQMFNVDHIH</sequence>
<organism evidence="2 3">
    <name type="scientific">Dyadobacter luticola</name>
    <dbReference type="NCBI Taxonomy" id="1979387"/>
    <lineage>
        <taxon>Bacteria</taxon>
        <taxon>Pseudomonadati</taxon>
        <taxon>Bacteroidota</taxon>
        <taxon>Cytophagia</taxon>
        <taxon>Cytophagales</taxon>
        <taxon>Spirosomataceae</taxon>
        <taxon>Dyadobacter</taxon>
    </lineage>
</organism>
<proteinExistence type="predicted"/>
<protein>
    <recommendedName>
        <fullName evidence="1">Copper-binding protein MbnP-like domain-containing protein</fullName>
    </recommendedName>
</protein>
<dbReference type="Pfam" id="PF20243">
    <property type="entry name" value="MbnP"/>
    <property type="match status" value="1"/>
</dbReference>
<dbReference type="Proteomes" id="UP000306402">
    <property type="component" value="Unassembled WGS sequence"/>
</dbReference>
<dbReference type="OrthoDB" id="1422031at2"/>
<dbReference type="EMBL" id="VCEJ01000002">
    <property type="protein sequence ID" value="TLV04127.1"/>
    <property type="molecule type" value="Genomic_DNA"/>
</dbReference>
<evidence type="ECO:0000259" key="1">
    <source>
        <dbReference type="Pfam" id="PF20243"/>
    </source>
</evidence>